<dbReference type="PANTHER" id="PTHR45138">
    <property type="entry name" value="REGULATORY COMPONENTS OF SENSORY TRANSDUCTION SYSTEM"/>
    <property type="match status" value="1"/>
</dbReference>
<evidence type="ECO:0000256" key="1">
    <source>
        <dbReference type="SAM" id="MobiDB-lite"/>
    </source>
</evidence>
<keyword evidence="5" id="KW-1185">Reference proteome</keyword>
<comment type="caution">
    <text evidence="4">The sequence shown here is derived from an EMBL/GenBank/DDBJ whole genome shotgun (WGS) entry which is preliminary data.</text>
</comment>
<feature type="compositionally biased region" description="Low complexity" evidence="1">
    <location>
        <begin position="379"/>
        <end position="393"/>
    </location>
</feature>
<dbReference type="InterPro" id="IPR050469">
    <property type="entry name" value="Diguanylate_Cyclase"/>
</dbReference>
<protein>
    <recommendedName>
        <fullName evidence="3">GGDEF domain-containing protein</fullName>
    </recommendedName>
</protein>
<dbReference type="GO" id="GO:0043709">
    <property type="term" value="P:cell adhesion involved in single-species biofilm formation"/>
    <property type="evidence" value="ECO:0007669"/>
    <property type="project" value="TreeGrafter"/>
</dbReference>
<name>A0A919Q204_9MICO</name>
<dbReference type="SMART" id="SM00267">
    <property type="entry name" value="GGDEF"/>
    <property type="match status" value="1"/>
</dbReference>
<dbReference type="Pfam" id="PF00990">
    <property type="entry name" value="GGDEF"/>
    <property type="match status" value="1"/>
</dbReference>
<reference evidence="4" key="1">
    <citation type="submission" date="2021-01" db="EMBL/GenBank/DDBJ databases">
        <title>Whole genome shotgun sequence of Demequina activiva NBRC 110675.</title>
        <authorList>
            <person name="Komaki H."/>
            <person name="Tamura T."/>
        </authorList>
    </citation>
    <scope>NUCLEOTIDE SEQUENCE</scope>
    <source>
        <strain evidence="4">NBRC 110675</strain>
    </source>
</reference>
<dbReference type="GO" id="GO:1902201">
    <property type="term" value="P:negative regulation of bacterial-type flagellum-dependent cell motility"/>
    <property type="evidence" value="ECO:0007669"/>
    <property type="project" value="TreeGrafter"/>
</dbReference>
<dbReference type="NCBIfam" id="TIGR00254">
    <property type="entry name" value="GGDEF"/>
    <property type="match status" value="1"/>
</dbReference>
<dbReference type="CDD" id="cd01949">
    <property type="entry name" value="GGDEF"/>
    <property type="match status" value="1"/>
</dbReference>
<feature type="transmembrane region" description="Helical" evidence="2">
    <location>
        <begin position="64"/>
        <end position="85"/>
    </location>
</feature>
<dbReference type="AlphaFoldDB" id="A0A919Q204"/>
<organism evidence="4 5">
    <name type="scientific">Demequina activiva</name>
    <dbReference type="NCBI Taxonomy" id="1582364"/>
    <lineage>
        <taxon>Bacteria</taxon>
        <taxon>Bacillati</taxon>
        <taxon>Actinomycetota</taxon>
        <taxon>Actinomycetes</taxon>
        <taxon>Micrococcales</taxon>
        <taxon>Demequinaceae</taxon>
        <taxon>Demequina</taxon>
    </lineage>
</organism>
<evidence type="ECO:0000259" key="3">
    <source>
        <dbReference type="PROSITE" id="PS50887"/>
    </source>
</evidence>
<dbReference type="Gene3D" id="3.30.70.270">
    <property type="match status" value="1"/>
</dbReference>
<dbReference type="InterPro" id="IPR000160">
    <property type="entry name" value="GGDEF_dom"/>
</dbReference>
<keyword evidence="2" id="KW-1133">Transmembrane helix</keyword>
<feature type="transmembrane region" description="Helical" evidence="2">
    <location>
        <begin position="41"/>
        <end position="58"/>
    </location>
</feature>
<gene>
    <name evidence="4" type="ORF">Dac01nite_15090</name>
</gene>
<evidence type="ECO:0000313" key="5">
    <source>
        <dbReference type="Proteomes" id="UP000652354"/>
    </source>
</evidence>
<feature type="transmembrane region" description="Helical" evidence="2">
    <location>
        <begin position="172"/>
        <end position="195"/>
    </location>
</feature>
<feature type="transmembrane region" description="Helical" evidence="2">
    <location>
        <begin position="119"/>
        <end position="136"/>
    </location>
</feature>
<feature type="region of interest" description="Disordered" evidence="1">
    <location>
        <begin position="379"/>
        <end position="402"/>
    </location>
</feature>
<dbReference type="EMBL" id="BONR01000003">
    <property type="protein sequence ID" value="GIG54757.1"/>
    <property type="molecule type" value="Genomic_DNA"/>
</dbReference>
<feature type="domain" description="GGDEF" evidence="3">
    <location>
        <begin position="245"/>
        <end position="377"/>
    </location>
</feature>
<dbReference type="InterPro" id="IPR043128">
    <property type="entry name" value="Rev_trsase/Diguanyl_cyclase"/>
</dbReference>
<evidence type="ECO:0000256" key="2">
    <source>
        <dbReference type="SAM" id="Phobius"/>
    </source>
</evidence>
<evidence type="ECO:0000313" key="4">
    <source>
        <dbReference type="EMBL" id="GIG54757.1"/>
    </source>
</evidence>
<dbReference type="SUPFAM" id="SSF55073">
    <property type="entry name" value="Nucleotide cyclase"/>
    <property type="match status" value="1"/>
</dbReference>
<keyword evidence="2" id="KW-0812">Transmembrane</keyword>
<dbReference type="Proteomes" id="UP000652354">
    <property type="component" value="Unassembled WGS sequence"/>
</dbReference>
<proteinExistence type="predicted"/>
<dbReference type="FunFam" id="3.30.70.270:FF:000001">
    <property type="entry name" value="Diguanylate cyclase domain protein"/>
    <property type="match status" value="1"/>
</dbReference>
<keyword evidence="2" id="KW-0472">Membrane</keyword>
<sequence>MGAEDASVNGRQLSDIVGRVLDRRVGRLGGEAGRAVSTTHAIAVFGLIITLSYTAFFATYDFEAFRGLVALNAAFCVAYLGMLLLARLGRQLAAALALLCAAIAQLLISTAWVGWEAGLHLYLLLAAQLVFMVFTQRQRPLRWIFAAVALAAFLLAQLTMPASGAVVQMADVILNTMLSVNALLVASMLFILAAYSHYRAEKAQADASESAARAEYLANTDALTGLATRRPVMERLEVLSQAGGDEYCLALADLDHFKAINDAHGHACGDAVLAEVGTRLRTSLRVSDSVGRWGGEEFIFVLPDASLGDATIMMERVRSRVGSTSISCGDHEHAITVSIGLTAGDYAGTPHHAIRRADDALYEAKAAGRDRVCVTRAVEPSAAPAVASESETAPPKPRRRAS</sequence>
<accession>A0A919Q204</accession>
<feature type="transmembrane region" description="Helical" evidence="2">
    <location>
        <begin position="92"/>
        <end position="113"/>
    </location>
</feature>
<dbReference type="Pfam" id="PF20967">
    <property type="entry name" value="MASE7"/>
    <property type="match status" value="1"/>
</dbReference>
<feature type="transmembrane region" description="Helical" evidence="2">
    <location>
        <begin position="143"/>
        <end position="160"/>
    </location>
</feature>
<dbReference type="RefSeq" id="WP_203655365.1">
    <property type="nucleotide sequence ID" value="NZ_BONR01000003.1"/>
</dbReference>
<dbReference type="GO" id="GO:0005886">
    <property type="term" value="C:plasma membrane"/>
    <property type="evidence" value="ECO:0007669"/>
    <property type="project" value="TreeGrafter"/>
</dbReference>
<dbReference type="InterPro" id="IPR048432">
    <property type="entry name" value="MASE7"/>
</dbReference>
<dbReference type="PROSITE" id="PS50887">
    <property type="entry name" value="GGDEF"/>
    <property type="match status" value="1"/>
</dbReference>
<dbReference type="PANTHER" id="PTHR45138:SF24">
    <property type="entry name" value="DIGUANYLATE CYCLASE DGCC-RELATED"/>
    <property type="match status" value="1"/>
</dbReference>
<dbReference type="InterPro" id="IPR029787">
    <property type="entry name" value="Nucleotide_cyclase"/>
</dbReference>
<dbReference type="GO" id="GO:0052621">
    <property type="term" value="F:diguanylate cyclase activity"/>
    <property type="evidence" value="ECO:0007669"/>
    <property type="project" value="TreeGrafter"/>
</dbReference>